<dbReference type="CDD" id="cd01166">
    <property type="entry name" value="KdgK"/>
    <property type="match status" value="1"/>
</dbReference>
<name>A0A194AJS1_9BACT</name>
<dbReference type="EMBL" id="BDFE01000017">
    <property type="protein sequence ID" value="GAU09490.1"/>
    <property type="molecule type" value="Genomic_DNA"/>
</dbReference>
<dbReference type="InterPro" id="IPR029056">
    <property type="entry name" value="Ribokinase-like"/>
</dbReference>
<dbReference type="PANTHER" id="PTHR43320:SF2">
    <property type="entry name" value="2-DEHYDRO-3-DEOXYGLUCONOKINASE_2-DEHYDRO-3-DEOXYGALACTONOKINASE"/>
    <property type="match status" value="1"/>
</dbReference>
<gene>
    <name evidence="5" type="ORF">DPF_2217</name>
</gene>
<feature type="domain" description="Carbohydrate kinase PfkB" evidence="4">
    <location>
        <begin position="1"/>
        <end position="210"/>
    </location>
</feature>
<accession>A0A194AJS1</accession>
<dbReference type="Pfam" id="PF00294">
    <property type="entry name" value="PfkB"/>
    <property type="match status" value="2"/>
</dbReference>
<dbReference type="STRING" id="1592317.DPF_2217"/>
<evidence type="ECO:0000256" key="2">
    <source>
        <dbReference type="ARBA" id="ARBA00022679"/>
    </source>
</evidence>
<dbReference type="Gene3D" id="3.40.1190.20">
    <property type="match status" value="1"/>
</dbReference>
<dbReference type="InterPro" id="IPR011611">
    <property type="entry name" value="PfkB_dom"/>
</dbReference>
<dbReference type="GO" id="GO:0016301">
    <property type="term" value="F:kinase activity"/>
    <property type="evidence" value="ECO:0007669"/>
    <property type="project" value="UniProtKB-KW"/>
</dbReference>
<dbReference type="AlphaFoldDB" id="A0A194AJS1"/>
<evidence type="ECO:0000313" key="6">
    <source>
        <dbReference type="Proteomes" id="UP000095200"/>
    </source>
</evidence>
<feature type="domain" description="Carbohydrate kinase PfkB" evidence="4">
    <location>
        <begin position="271"/>
        <end position="313"/>
    </location>
</feature>
<protein>
    <submittedName>
        <fullName evidence="5">2-dehydro-3-deoxygluconokinase</fullName>
    </submittedName>
</protein>
<comment type="similarity">
    <text evidence="1">Belongs to the carbohydrate kinase PfkB family.</text>
</comment>
<proteinExistence type="inferred from homology"/>
<dbReference type="RefSeq" id="WP_069859708.1">
    <property type="nucleotide sequence ID" value="NZ_BDFE01000017.1"/>
</dbReference>
<sequence>MTRYAMFGEIMMRLKAPGYERLFQTPSLEVTMAGAEANVAVGLARLGEDVSFVTALPTNDLGIAVRDELRKHGVDVSKIAFCKGRLGLYFVESGANQRPIKVVYDRADSCIARAEPRVFNWRELLAHRDWFHITGITPAISETAMHCTLEAMKTARDMGLTVSCDLNLRATLWQYQVNHVDVYRRMMEYVDVLIGNEGHFQSCLGLSARVDEEDIYHNPTAYRPMADEVFEHWPNIKKIAITVRRTRSADHQSTAALLVTPEAMWTSSVFEMKDIVDRIGGGDAFTAGLLHALDKTGDSRETIDFAVAAGALKHSIPGDFLRATHEEIQTLAQGAAGRDQR</sequence>
<dbReference type="PANTHER" id="PTHR43320">
    <property type="entry name" value="SUGAR KINASE"/>
    <property type="match status" value="1"/>
</dbReference>
<evidence type="ECO:0000313" key="5">
    <source>
        <dbReference type="EMBL" id="GAU09490.1"/>
    </source>
</evidence>
<keyword evidence="3 5" id="KW-0418">Kinase</keyword>
<evidence type="ECO:0000259" key="4">
    <source>
        <dbReference type="Pfam" id="PF00294"/>
    </source>
</evidence>
<evidence type="ECO:0000256" key="1">
    <source>
        <dbReference type="ARBA" id="ARBA00010688"/>
    </source>
</evidence>
<dbReference type="OrthoDB" id="9792663at2"/>
<comment type="caution">
    <text evidence="5">The sequence shown here is derived from an EMBL/GenBank/DDBJ whole genome shotgun (WGS) entry which is preliminary data.</text>
</comment>
<organism evidence="5 6">
    <name type="scientific">Desulfoplanes formicivorans</name>
    <dbReference type="NCBI Taxonomy" id="1592317"/>
    <lineage>
        <taxon>Bacteria</taxon>
        <taxon>Pseudomonadati</taxon>
        <taxon>Thermodesulfobacteriota</taxon>
        <taxon>Desulfovibrionia</taxon>
        <taxon>Desulfovibrionales</taxon>
        <taxon>Desulfoplanaceae</taxon>
        <taxon>Desulfoplanes</taxon>
    </lineage>
</organism>
<reference evidence="6" key="1">
    <citation type="submission" date="2016-06" db="EMBL/GenBank/DDBJ databases">
        <title>Draft genome sequence of Desulfoplanes formicivorans strain Pf12B.</title>
        <authorList>
            <person name="Watanabe M."/>
            <person name="Kojima H."/>
            <person name="Fukui M."/>
        </authorList>
    </citation>
    <scope>NUCLEOTIDE SEQUENCE [LARGE SCALE GENOMIC DNA]</scope>
    <source>
        <strain evidence="6">Pf12B</strain>
    </source>
</reference>
<dbReference type="InterPro" id="IPR052700">
    <property type="entry name" value="Carb_kinase_PfkB-like"/>
</dbReference>
<keyword evidence="2" id="KW-0808">Transferase</keyword>
<keyword evidence="6" id="KW-1185">Reference proteome</keyword>
<evidence type="ECO:0000256" key="3">
    <source>
        <dbReference type="ARBA" id="ARBA00022777"/>
    </source>
</evidence>
<dbReference type="Proteomes" id="UP000095200">
    <property type="component" value="Unassembled WGS sequence"/>
</dbReference>
<dbReference type="SUPFAM" id="SSF53613">
    <property type="entry name" value="Ribokinase-like"/>
    <property type="match status" value="1"/>
</dbReference>